<dbReference type="STRING" id="649764.HMPREF0762_00917"/>
<dbReference type="InterPro" id="IPR036736">
    <property type="entry name" value="ACP-like_sf"/>
</dbReference>
<evidence type="ECO:0008006" key="3">
    <source>
        <dbReference type="Google" id="ProtNLM"/>
    </source>
</evidence>
<dbReference type="SUPFAM" id="SSF47336">
    <property type="entry name" value="ACP-like"/>
    <property type="match status" value="1"/>
</dbReference>
<dbReference type="Proteomes" id="UP000006001">
    <property type="component" value="Unassembled WGS sequence"/>
</dbReference>
<dbReference type="HOGENOM" id="CLU_108696_19_1_11"/>
<dbReference type="OrthoDB" id="9812291at2"/>
<evidence type="ECO:0000313" key="2">
    <source>
        <dbReference type="Proteomes" id="UP000006001"/>
    </source>
</evidence>
<organism evidence="1 2">
    <name type="scientific">Slackia exigua (strain ATCC 700122 / DSM 15923 / CIP 105133 / JCM 11022 / KCTC 5966 / S-7)</name>
    <dbReference type="NCBI Taxonomy" id="649764"/>
    <lineage>
        <taxon>Bacteria</taxon>
        <taxon>Bacillati</taxon>
        <taxon>Actinomycetota</taxon>
        <taxon>Coriobacteriia</taxon>
        <taxon>Eggerthellales</taxon>
        <taxon>Eggerthellaceae</taxon>
        <taxon>Slackia</taxon>
    </lineage>
</organism>
<evidence type="ECO:0000313" key="1">
    <source>
        <dbReference type="EMBL" id="EEZ61577.1"/>
    </source>
</evidence>
<dbReference type="RefSeq" id="WP_006362174.1">
    <property type="nucleotide sequence ID" value="NZ_GG700630.1"/>
</dbReference>
<keyword evidence="2" id="KW-1185">Reference proteome</keyword>
<name>D0WGG4_SLAES</name>
<gene>
    <name evidence="1" type="ORF">HMPREF0762_00917</name>
</gene>
<protein>
    <recommendedName>
        <fullName evidence="3">Carrier domain-containing protein</fullName>
    </recommendedName>
</protein>
<dbReference type="eggNOG" id="COG0236">
    <property type="taxonomic scope" value="Bacteria"/>
</dbReference>
<dbReference type="Gene3D" id="1.10.1200.10">
    <property type="entry name" value="ACP-like"/>
    <property type="match status" value="1"/>
</dbReference>
<accession>D0WGG4</accession>
<dbReference type="EMBL" id="ACUX02000006">
    <property type="protein sequence ID" value="EEZ61577.1"/>
    <property type="molecule type" value="Genomic_DNA"/>
</dbReference>
<proteinExistence type="predicted"/>
<comment type="caution">
    <text evidence="1">The sequence shown here is derived from an EMBL/GenBank/DDBJ whole genome shotgun (WGS) entry which is preliminary data.</text>
</comment>
<reference evidence="1" key="1">
    <citation type="submission" date="2009-10" db="EMBL/GenBank/DDBJ databases">
        <authorList>
            <person name="Weinstock G."/>
            <person name="Sodergren E."/>
            <person name="Clifton S."/>
            <person name="Fulton L."/>
            <person name="Fulton B."/>
            <person name="Courtney L."/>
            <person name="Fronick C."/>
            <person name="Harrison M."/>
            <person name="Strong C."/>
            <person name="Farmer C."/>
            <person name="Delahaunty K."/>
            <person name="Markovic C."/>
            <person name="Hall O."/>
            <person name="Minx P."/>
            <person name="Tomlinson C."/>
            <person name="Mitreva M."/>
            <person name="Nelson J."/>
            <person name="Hou S."/>
            <person name="Wollam A."/>
            <person name="Pepin K.H."/>
            <person name="Johnson M."/>
            <person name="Bhonagiri V."/>
            <person name="Nash W.E."/>
            <person name="Warren W."/>
            <person name="Chinwalla A."/>
            <person name="Mardis E.R."/>
            <person name="Wilson R.K."/>
        </authorList>
    </citation>
    <scope>NUCLEOTIDE SEQUENCE [LARGE SCALE GENOMIC DNA]</scope>
    <source>
        <strain evidence="1">ATCC 700122</strain>
    </source>
</reference>
<dbReference type="AlphaFoldDB" id="D0WGG4"/>
<sequence>MEEITLDAVIEMLEDVKEGVDYRNATALVDNREIDSFDILAIISAIDDEFDLSVPAKDIVPANFNSAQSLCALINRLAEEE</sequence>
<dbReference type="GeneID" id="85007482"/>